<organism evidence="8 9">
    <name type="scientific">Butyricimonas virosa</name>
    <dbReference type="NCBI Taxonomy" id="544645"/>
    <lineage>
        <taxon>Bacteria</taxon>
        <taxon>Pseudomonadati</taxon>
        <taxon>Bacteroidota</taxon>
        <taxon>Bacteroidia</taxon>
        <taxon>Bacteroidales</taxon>
        <taxon>Odoribacteraceae</taxon>
        <taxon>Butyricimonas</taxon>
    </lineage>
</organism>
<reference evidence="8" key="1">
    <citation type="journal article" date="2021" name="PeerJ">
        <title>Extensive microbial diversity within the chicken gut microbiome revealed by metagenomics and culture.</title>
        <authorList>
            <person name="Gilroy R."/>
            <person name="Ravi A."/>
            <person name="Getino M."/>
            <person name="Pursley I."/>
            <person name="Horton D.L."/>
            <person name="Alikhan N.F."/>
            <person name="Baker D."/>
            <person name="Gharbi K."/>
            <person name="Hall N."/>
            <person name="Watson M."/>
            <person name="Adriaenssens E.M."/>
            <person name="Foster-Nyarko E."/>
            <person name="Jarju S."/>
            <person name="Secka A."/>
            <person name="Antonio M."/>
            <person name="Oren A."/>
            <person name="Chaudhuri R.R."/>
            <person name="La Ragione R."/>
            <person name="Hildebrand F."/>
            <person name="Pallen M.J."/>
        </authorList>
    </citation>
    <scope>NUCLEOTIDE SEQUENCE</scope>
    <source>
        <strain evidence="8">6966</strain>
    </source>
</reference>
<evidence type="ECO:0000256" key="5">
    <source>
        <dbReference type="ARBA" id="ARBA00023237"/>
    </source>
</evidence>
<dbReference type="Pfam" id="PF07980">
    <property type="entry name" value="SusD_RagB"/>
    <property type="match status" value="1"/>
</dbReference>
<dbReference type="InterPro" id="IPR012944">
    <property type="entry name" value="SusD_RagB_dom"/>
</dbReference>
<dbReference type="Proteomes" id="UP000742098">
    <property type="component" value="Unassembled WGS sequence"/>
</dbReference>
<accession>A0A921H5J1</accession>
<evidence type="ECO:0000259" key="6">
    <source>
        <dbReference type="Pfam" id="PF07980"/>
    </source>
</evidence>
<evidence type="ECO:0000313" key="8">
    <source>
        <dbReference type="EMBL" id="HJF70974.1"/>
    </source>
</evidence>
<feature type="domain" description="RagB/SusD" evidence="6">
    <location>
        <begin position="326"/>
        <end position="451"/>
    </location>
</feature>
<dbReference type="Pfam" id="PF14322">
    <property type="entry name" value="SusD-like_3"/>
    <property type="match status" value="1"/>
</dbReference>
<comment type="similarity">
    <text evidence="2">Belongs to the SusD family.</text>
</comment>
<reference evidence="8" key="2">
    <citation type="submission" date="2021-09" db="EMBL/GenBank/DDBJ databases">
        <authorList>
            <person name="Gilroy R."/>
        </authorList>
    </citation>
    <scope>NUCLEOTIDE SEQUENCE</scope>
    <source>
        <strain evidence="8">6966</strain>
    </source>
</reference>
<evidence type="ECO:0000313" key="9">
    <source>
        <dbReference type="Proteomes" id="UP000742098"/>
    </source>
</evidence>
<sequence>MKKWIYYIALLFVCAGCDMTLLPETHITEEDVMKDLVDVEKCFMSAYQLDDAISNKIDCDRGLSDDMVPYFDYKEDAIYFYNQNAGEMYRCGWVEYMYAGFYKSIAICNETLYQLEHCPKTDTAAWEQLKGEALALRAYDHFSLVNYYGRPYFDKPETNPGIVLKMEYSLAEAPRSTVQVVYDSVLSDLNRAYRLLNSEEEAPARFTKDGVTALLCRVYLFMNKWNEVIDEADKLIGKYDLPSNVAKQFTTSNGKGEIFTLDFSYNKYGFYYANGFVSGKLQNSFDEYDERLNFIDQEEDFIITDEGYIEWILTDPKVAKIGLTYKALRIAEVYLNRAEAYCELGEDGLAREDLKAVVANNGVDASYIDALSGDELMNEILVEREREFMGEGYRALDLLRKGLPVVRYYTEEDFDMAEPQQTLAIDHFSRILPIPHKECYLNTLIEQNAGYPRDTKL</sequence>
<proteinExistence type="inferred from homology"/>
<comment type="subcellular location">
    <subcellularLocation>
        <location evidence="1">Cell outer membrane</location>
    </subcellularLocation>
</comment>
<keyword evidence="3" id="KW-0732">Signal</keyword>
<dbReference type="GO" id="GO:0009279">
    <property type="term" value="C:cell outer membrane"/>
    <property type="evidence" value="ECO:0007669"/>
    <property type="project" value="UniProtKB-SubCell"/>
</dbReference>
<dbReference type="SUPFAM" id="SSF48452">
    <property type="entry name" value="TPR-like"/>
    <property type="match status" value="1"/>
</dbReference>
<comment type="caution">
    <text evidence="8">The sequence shown here is derived from an EMBL/GenBank/DDBJ whole genome shotgun (WGS) entry which is preliminary data.</text>
</comment>
<name>A0A921H5J1_9BACT</name>
<evidence type="ECO:0000256" key="2">
    <source>
        <dbReference type="ARBA" id="ARBA00006275"/>
    </source>
</evidence>
<keyword evidence="5" id="KW-0998">Cell outer membrane</keyword>
<dbReference type="InterPro" id="IPR033985">
    <property type="entry name" value="SusD-like_N"/>
</dbReference>
<keyword evidence="4" id="KW-0472">Membrane</keyword>
<dbReference type="InterPro" id="IPR011990">
    <property type="entry name" value="TPR-like_helical_dom_sf"/>
</dbReference>
<evidence type="ECO:0000256" key="4">
    <source>
        <dbReference type="ARBA" id="ARBA00023136"/>
    </source>
</evidence>
<gene>
    <name evidence="8" type="ORF">K8V05_09495</name>
</gene>
<evidence type="ECO:0000259" key="7">
    <source>
        <dbReference type="Pfam" id="PF14322"/>
    </source>
</evidence>
<dbReference type="EMBL" id="DYVS01000160">
    <property type="protein sequence ID" value="HJF70974.1"/>
    <property type="molecule type" value="Genomic_DNA"/>
</dbReference>
<dbReference type="AlphaFoldDB" id="A0A921H5J1"/>
<feature type="domain" description="SusD-like N-terminal" evidence="7">
    <location>
        <begin position="93"/>
        <end position="220"/>
    </location>
</feature>
<dbReference type="Gene3D" id="1.25.40.390">
    <property type="match status" value="1"/>
</dbReference>
<evidence type="ECO:0000256" key="1">
    <source>
        <dbReference type="ARBA" id="ARBA00004442"/>
    </source>
</evidence>
<evidence type="ECO:0000256" key="3">
    <source>
        <dbReference type="ARBA" id="ARBA00022729"/>
    </source>
</evidence>
<protein>
    <submittedName>
        <fullName evidence="8">RagB/SusD family nutrient uptake outer membrane protein</fullName>
    </submittedName>
</protein>